<feature type="compositionally biased region" description="Basic residues" evidence="1">
    <location>
        <begin position="266"/>
        <end position="280"/>
    </location>
</feature>
<dbReference type="OrthoDB" id="4186697at2759"/>
<organism evidence="2 3">
    <name type="scientific">Blastomyces parvus</name>
    <dbReference type="NCBI Taxonomy" id="2060905"/>
    <lineage>
        <taxon>Eukaryota</taxon>
        <taxon>Fungi</taxon>
        <taxon>Dikarya</taxon>
        <taxon>Ascomycota</taxon>
        <taxon>Pezizomycotina</taxon>
        <taxon>Eurotiomycetes</taxon>
        <taxon>Eurotiomycetidae</taxon>
        <taxon>Onygenales</taxon>
        <taxon>Ajellomycetaceae</taxon>
        <taxon>Blastomyces</taxon>
    </lineage>
</organism>
<dbReference type="Proteomes" id="UP000224080">
    <property type="component" value="Unassembled WGS sequence"/>
</dbReference>
<evidence type="ECO:0000313" key="3">
    <source>
        <dbReference type="Proteomes" id="UP000224080"/>
    </source>
</evidence>
<feature type="region of interest" description="Disordered" evidence="1">
    <location>
        <begin position="263"/>
        <end position="368"/>
    </location>
</feature>
<keyword evidence="3" id="KW-1185">Reference proteome</keyword>
<proteinExistence type="predicted"/>
<reference evidence="2 3" key="1">
    <citation type="submission" date="2017-10" db="EMBL/GenBank/DDBJ databases">
        <title>Comparative genomics in systemic dimorphic fungi from Ajellomycetaceae.</title>
        <authorList>
            <person name="Munoz J.F."/>
            <person name="Mcewen J.G."/>
            <person name="Clay O.K."/>
            <person name="Cuomo C.A."/>
        </authorList>
    </citation>
    <scope>NUCLEOTIDE SEQUENCE [LARGE SCALE GENOMIC DNA]</scope>
    <source>
        <strain evidence="2 3">UAMH130</strain>
    </source>
</reference>
<name>A0A2B7XH53_9EURO</name>
<evidence type="ECO:0000256" key="1">
    <source>
        <dbReference type="SAM" id="MobiDB-lite"/>
    </source>
</evidence>
<comment type="caution">
    <text evidence="2">The sequence shown here is derived from an EMBL/GenBank/DDBJ whole genome shotgun (WGS) entry which is preliminary data.</text>
</comment>
<sequence>MSNDAPVAVNIQQCVRVNPYHLVGPNSDIEEREVITTVSRPKSHAIFSSKQIRLLGPLPSNQGGIPLRELLVGIGNRQGSSPKPAEDLPNPASTAYYAHYGDAALSAEQFEVMWQFDRFAKTGKVAGLDDRVRVRILTLRDTVQAARSAFHEPSRTYVYEGWTEAHFALFFEEYCAFKAAASVAIDALDNAPTSNWADVKPPRGLNEDELSRYFTDTQQRLPGSPNRLSKLDLTLDNLIEVNARREKAKIVVTTIRRPDNIYGQRRLNRLRPSQHRQAGRHHNEPLAQRVEYPSFPSVDVSRRRGERRTRRQSSGSTPRNCDRNGPRHNRGRLLDSYRPPPTTPRGKCHNRKVSMSSSEENFIILNYD</sequence>
<dbReference type="EMBL" id="PDNC01000011">
    <property type="protein sequence ID" value="PGH07987.1"/>
    <property type="molecule type" value="Genomic_DNA"/>
</dbReference>
<dbReference type="AlphaFoldDB" id="A0A2B7XH53"/>
<protein>
    <submittedName>
        <fullName evidence="2">Uncharacterized protein</fullName>
    </submittedName>
</protein>
<evidence type="ECO:0000313" key="2">
    <source>
        <dbReference type="EMBL" id="PGH07987.1"/>
    </source>
</evidence>
<accession>A0A2B7XH53</accession>
<gene>
    <name evidence="2" type="ORF">GX51_01427</name>
</gene>